<feature type="domain" description="HTH marR-type" evidence="8">
    <location>
        <begin position="1"/>
        <end position="139"/>
    </location>
</feature>
<evidence type="ECO:0000313" key="9">
    <source>
        <dbReference type="EMBL" id="MBY0758215.1"/>
    </source>
</evidence>
<dbReference type="InterPro" id="IPR055166">
    <property type="entry name" value="Transc_reg_Sar_Rot_HTH"/>
</dbReference>
<evidence type="ECO:0000313" key="10">
    <source>
        <dbReference type="Proteomes" id="UP000779049"/>
    </source>
</evidence>
<evidence type="ECO:0000256" key="4">
    <source>
        <dbReference type="ARBA" id="ARBA00023163"/>
    </source>
</evidence>
<dbReference type="SMART" id="SM00347">
    <property type="entry name" value="HTH_MARR"/>
    <property type="match status" value="1"/>
</dbReference>
<dbReference type="InterPro" id="IPR000835">
    <property type="entry name" value="HTH_MarR-typ"/>
</dbReference>
<dbReference type="InterPro" id="IPR036388">
    <property type="entry name" value="WH-like_DNA-bd_sf"/>
</dbReference>
<dbReference type="RefSeq" id="WP_087201722.1">
    <property type="nucleotide sequence ID" value="NZ_CP173660.1"/>
</dbReference>
<evidence type="ECO:0000256" key="7">
    <source>
        <dbReference type="ARBA" id="ARBA00047207"/>
    </source>
</evidence>
<comment type="subcellular location">
    <subcellularLocation>
        <location evidence="1">Cytoplasm</location>
    </subcellularLocation>
</comment>
<dbReference type="Proteomes" id="UP000779049">
    <property type="component" value="Unassembled WGS sequence"/>
</dbReference>
<gene>
    <name evidence="9" type="ORF">FLB61_03715</name>
</gene>
<dbReference type="PROSITE" id="PS50995">
    <property type="entry name" value="HTH_MARR_2"/>
    <property type="match status" value="1"/>
</dbReference>
<dbReference type="PANTHER" id="PTHR42756:SF1">
    <property type="entry name" value="TRANSCRIPTIONAL REPRESSOR OF EMRAB OPERON"/>
    <property type="match status" value="1"/>
</dbReference>
<name>A0ABS7L5A7_9FIRM</name>
<reference evidence="9 10" key="1">
    <citation type="journal article" date="2020" name="New Microbes New Infect">
        <title>Sellimonas caecigallum sp. nov., description and genome sequence of a new member of the Sellimonas genus isolated from the cecum of feral chicken.</title>
        <authorList>
            <person name="Wongkuna S."/>
            <person name="Ghimire S."/>
            <person name="Antony L."/>
            <person name="Chankhamhaengdecha S."/>
            <person name="Janvilisri T."/>
            <person name="Scaria J."/>
        </authorList>
    </citation>
    <scope>NUCLEOTIDE SEQUENCE [LARGE SCALE GENOMIC DNA]</scope>
    <source>
        <strain evidence="9 10">SW451</strain>
    </source>
</reference>
<protein>
    <recommendedName>
        <fullName evidence="6">HTH-type transcriptional regulator SarZ</fullName>
    </recommendedName>
    <alternativeName>
        <fullName evidence="7">Staphylococcal accessory regulator Z</fullName>
    </alternativeName>
</protein>
<proteinExistence type="inferred from homology"/>
<keyword evidence="3 9" id="KW-0238">DNA-binding</keyword>
<organism evidence="9 10">
    <name type="scientific">Sellimonas caecigallum</name>
    <dbReference type="NCBI Taxonomy" id="2592333"/>
    <lineage>
        <taxon>Bacteria</taxon>
        <taxon>Bacillati</taxon>
        <taxon>Bacillota</taxon>
        <taxon>Clostridia</taxon>
        <taxon>Lachnospirales</taxon>
        <taxon>Lachnospiraceae</taxon>
        <taxon>Sellimonas</taxon>
    </lineage>
</organism>
<dbReference type="Pfam" id="PF22381">
    <property type="entry name" value="Staph_reg_Sar_Rot"/>
    <property type="match status" value="1"/>
</dbReference>
<evidence type="ECO:0000259" key="8">
    <source>
        <dbReference type="PROSITE" id="PS50995"/>
    </source>
</evidence>
<dbReference type="GO" id="GO:0003677">
    <property type="term" value="F:DNA binding"/>
    <property type="evidence" value="ECO:0007669"/>
    <property type="project" value="UniProtKB-KW"/>
</dbReference>
<keyword evidence="2" id="KW-0805">Transcription regulation</keyword>
<dbReference type="PRINTS" id="PR00598">
    <property type="entry name" value="HTHMARR"/>
</dbReference>
<dbReference type="PANTHER" id="PTHR42756">
    <property type="entry name" value="TRANSCRIPTIONAL REGULATOR, MARR"/>
    <property type="match status" value="1"/>
</dbReference>
<evidence type="ECO:0000256" key="3">
    <source>
        <dbReference type="ARBA" id="ARBA00023125"/>
    </source>
</evidence>
<evidence type="ECO:0000256" key="2">
    <source>
        <dbReference type="ARBA" id="ARBA00023015"/>
    </source>
</evidence>
<comment type="similarity">
    <text evidence="5">Belongs to the SarZ family.</text>
</comment>
<dbReference type="Gene3D" id="1.10.10.10">
    <property type="entry name" value="Winged helix-like DNA-binding domain superfamily/Winged helix DNA-binding domain"/>
    <property type="match status" value="1"/>
</dbReference>
<keyword evidence="10" id="KW-1185">Reference proteome</keyword>
<evidence type="ECO:0000256" key="5">
    <source>
        <dbReference type="ARBA" id="ARBA00046337"/>
    </source>
</evidence>
<keyword evidence="4" id="KW-0804">Transcription</keyword>
<evidence type="ECO:0000256" key="6">
    <source>
        <dbReference type="ARBA" id="ARBA00047188"/>
    </source>
</evidence>
<comment type="caution">
    <text evidence="9">The sequence shown here is derived from an EMBL/GenBank/DDBJ whole genome shotgun (WGS) entry which is preliminary data.</text>
</comment>
<sequence>MDAYKAINDILVHLFNEIWELEEKAVITEEYKDITNNDMHIIEAVGLGKGNNMSAIAKKLKITVGSLTTSMNSLVNKKYVVRMRSEEDRRVVNIRLTKKGEKAYRHHENFHKKMTEAVVASLKEDEIPVLVKTLHSLYDFFDGYRDEESQ</sequence>
<evidence type="ECO:0000256" key="1">
    <source>
        <dbReference type="ARBA" id="ARBA00004496"/>
    </source>
</evidence>
<dbReference type="SUPFAM" id="SSF46785">
    <property type="entry name" value="Winged helix' DNA-binding domain"/>
    <property type="match status" value="1"/>
</dbReference>
<dbReference type="InterPro" id="IPR036390">
    <property type="entry name" value="WH_DNA-bd_sf"/>
</dbReference>
<dbReference type="EMBL" id="VIRV01000003">
    <property type="protein sequence ID" value="MBY0758215.1"/>
    <property type="molecule type" value="Genomic_DNA"/>
</dbReference>
<accession>A0ABS7L5A7</accession>